<dbReference type="RefSeq" id="WP_230218905.1">
    <property type="nucleotide sequence ID" value="NZ_JAJKFT010000010.1"/>
</dbReference>
<feature type="transmembrane region" description="Helical" evidence="2">
    <location>
        <begin position="262"/>
        <end position="284"/>
    </location>
</feature>
<feature type="transmembrane region" description="Helical" evidence="2">
    <location>
        <begin position="48"/>
        <end position="66"/>
    </location>
</feature>
<feature type="transmembrane region" description="Helical" evidence="2">
    <location>
        <begin position="236"/>
        <end position="256"/>
    </location>
</feature>
<reference evidence="3" key="1">
    <citation type="submission" date="2021-11" db="EMBL/GenBank/DDBJ databases">
        <title>Genome sequence.</title>
        <authorList>
            <person name="Sun Q."/>
        </authorList>
    </citation>
    <scope>NUCLEOTIDE SEQUENCE</scope>
    <source>
        <strain evidence="3">JC732</strain>
    </source>
</reference>
<feature type="region of interest" description="Disordered" evidence="1">
    <location>
        <begin position="1"/>
        <end position="20"/>
    </location>
</feature>
<keyword evidence="2" id="KW-0472">Membrane</keyword>
<evidence type="ECO:0008006" key="5">
    <source>
        <dbReference type="Google" id="ProtNLM"/>
    </source>
</evidence>
<dbReference type="EMBL" id="JAJKFT010000010">
    <property type="protein sequence ID" value="MCC9629164.1"/>
    <property type="molecule type" value="Genomic_DNA"/>
</dbReference>
<organism evidence="3 4">
    <name type="scientific">Blastopirellula sediminis</name>
    <dbReference type="NCBI Taxonomy" id="2894196"/>
    <lineage>
        <taxon>Bacteria</taxon>
        <taxon>Pseudomonadati</taxon>
        <taxon>Planctomycetota</taxon>
        <taxon>Planctomycetia</taxon>
        <taxon>Pirellulales</taxon>
        <taxon>Pirellulaceae</taxon>
        <taxon>Blastopirellula</taxon>
    </lineage>
</organism>
<evidence type="ECO:0000256" key="2">
    <source>
        <dbReference type="SAM" id="Phobius"/>
    </source>
</evidence>
<proteinExistence type="predicted"/>
<keyword evidence="2" id="KW-0812">Transmembrane</keyword>
<comment type="caution">
    <text evidence="3">The sequence shown here is derived from an EMBL/GenBank/DDBJ whole genome shotgun (WGS) entry which is preliminary data.</text>
</comment>
<feature type="transmembrane region" description="Helical" evidence="2">
    <location>
        <begin position="73"/>
        <end position="98"/>
    </location>
</feature>
<accession>A0A9X1MPD3</accession>
<protein>
    <recommendedName>
        <fullName evidence="5">YcxB family protein</fullName>
    </recommendedName>
</protein>
<dbReference type="AlphaFoldDB" id="A0A9X1MPD3"/>
<keyword evidence="4" id="KW-1185">Reference proteome</keyword>
<evidence type="ECO:0000313" key="3">
    <source>
        <dbReference type="EMBL" id="MCC9629164.1"/>
    </source>
</evidence>
<gene>
    <name evidence="3" type="ORF">LOC68_12215</name>
</gene>
<keyword evidence="2" id="KW-1133">Transmembrane helix</keyword>
<name>A0A9X1MPD3_9BACT</name>
<evidence type="ECO:0000313" key="4">
    <source>
        <dbReference type="Proteomes" id="UP001139103"/>
    </source>
</evidence>
<sequence length="378" mass="42458">MVSPVEDNPFQSPMAPQASFSQSSQDISAQGRLDAKGVDLAFQAVHSIWPSAASWLGVGLLFMLGLPLLGKSLVLGLLLMALPSTIYVASVATTRYFAYRHPAWQSILQRVSDSPETQRFQINPEFLKIESPSYSVYVWWSQVVSAVADSNVIVLKLASGRLIPLPIYFFSSDDEFHTVKKLARSPRRYSNRTAQASVPPLEIAAPPPEAIIGRGTPKWREFYAGKSRLDLAPPHIWLLISAILLGVAAAVPFIQMDRAIDLRWMGVSIVASSFTILITLDSIIRLTQLYSEYRRQIRFANTEWIVTADEVRYVSPECSEAFSWQHLSRSLIRRDNMIILFQRNYALSLARRYFATDADWEQVVAWSSDRSVDSGIAR</sequence>
<dbReference type="Proteomes" id="UP001139103">
    <property type="component" value="Unassembled WGS sequence"/>
</dbReference>
<evidence type="ECO:0000256" key="1">
    <source>
        <dbReference type="SAM" id="MobiDB-lite"/>
    </source>
</evidence>